<dbReference type="PANTHER" id="PTHR11685">
    <property type="entry name" value="RBR FAMILY RING FINGER AND IBR DOMAIN-CONTAINING"/>
    <property type="match status" value="1"/>
</dbReference>
<evidence type="ECO:0000256" key="2">
    <source>
        <dbReference type="ARBA" id="ARBA00022723"/>
    </source>
</evidence>
<keyword evidence="1" id="KW-0808">Transferase</keyword>
<evidence type="ECO:0000313" key="11">
    <source>
        <dbReference type="EMBL" id="KAF5592087.1"/>
    </source>
</evidence>
<feature type="domain" description="RING-type" evidence="9">
    <location>
        <begin position="211"/>
        <end position="256"/>
    </location>
</feature>
<dbReference type="InterPro" id="IPR031127">
    <property type="entry name" value="E3_UB_ligase_RBR"/>
</dbReference>
<dbReference type="GO" id="GO:0004842">
    <property type="term" value="F:ubiquitin-protein transferase activity"/>
    <property type="evidence" value="ECO:0007669"/>
    <property type="project" value="InterPro"/>
</dbReference>
<feature type="compositionally biased region" description="Acidic residues" evidence="8">
    <location>
        <begin position="85"/>
        <end position="139"/>
    </location>
</feature>
<evidence type="ECO:0000256" key="8">
    <source>
        <dbReference type="SAM" id="MobiDB-lite"/>
    </source>
</evidence>
<keyword evidence="3" id="KW-0677">Repeat</keyword>
<protein>
    <submittedName>
        <fullName evidence="11">E3 ubiquitin ligase ARI10</fullName>
    </submittedName>
</protein>
<dbReference type="PROSITE" id="PS51873">
    <property type="entry name" value="TRIAD"/>
    <property type="match status" value="1"/>
</dbReference>
<feature type="compositionally biased region" description="Acidic residues" evidence="8">
    <location>
        <begin position="146"/>
        <end position="169"/>
    </location>
</feature>
<evidence type="ECO:0000259" key="9">
    <source>
        <dbReference type="PROSITE" id="PS50089"/>
    </source>
</evidence>
<keyword evidence="6" id="KW-0862">Zinc</keyword>
<evidence type="ECO:0000256" key="5">
    <source>
        <dbReference type="ARBA" id="ARBA00022786"/>
    </source>
</evidence>
<dbReference type="PROSITE" id="PS00518">
    <property type="entry name" value="ZF_RING_1"/>
    <property type="match status" value="1"/>
</dbReference>
<dbReference type="InterPro" id="IPR001841">
    <property type="entry name" value="Znf_RING"/>
</dbReference>
<feature type="region of interest" description="Disordered" evidence="8">
    <location>
        <begin position="24"/>
        <end position="206"/>
    </location>
</feature>
<keyword evidence="4 7" id="KW-0863">Zinc-finger</keyword>
<keyword evidence="2" id="KW-0479">Metal-binding</keyword>
<dbReference type="PROSITE" id="PS50089">
    <property type="entry name" value="ZF_RING_2"/>
    <property type="match status" value="1"/>
</dbReference>
<evidence type="ECO:0000259" key="10">
    <source>
        <dbReference type="PROSITE" id="PS51873"/>
    </source>
</evidence>
<dbReference type="AlphaFoldDB" id="A0A8H5P8U3"/>
<accession>A0A8H5P8U3</accession>
<dbReference type="Proteomes" id="UP000546213">
    <property type="component" value="Unassembled WGS sequence"/>
</dbReference>
<feature type="compositionally biased region" description="Acidic residues" evidence="8">
    <location>
        <begin position="60"/>
        <end position="72"/>
    </location>
</feature>
<evidence type="ECO:0000313" key="12">
    <source>
        <dbReference type="Proteomes" id="UP000546213"/>
    </source>
</evidence>
<feature type="compositionally biased region" description="Acidic residues" evidence="8">
    <location>
        <begin position="176"/>
        <end position="185"/>
    </location>
</feature>
<evidence type="ECO:0000256" key="4">
    <source>
        <dbReference type="ARBA" id="ARBA00022771"/>
    </source>
</evidence>
<dbReference type="GO" id="GO:0016567">
    <property type="term" value="P:protein ubiquitination"/>
    <property type="evidence" value="ECO:0007669"/>
    <property type="project" value="InterPro"/>
</dbReference>
<dbReference type="InterPro" id="IPR044066">
    <property type="entry name" value="TRIAD_supradom"/>
</dbReference>
<sequence length="548" mass="60474">MDARQGHDEDTSAKEALLLDVVRRSYEASNQRDRQYQQTSEQHLGEEPDPQDDSSHDEAGLDSEMDVDDEGIECTSDMLGGLSDGDLDFQSGEDSEESEDHDIEMDRDSEDDMDLDDMLDDLSDGLSDFETEEDTEEEQPNGGSESQDDTSNDDMAVDEEAEDDSEDMLDPLSDGPSDDEQDGETEQQSHRLAAPEDPAAQESDQTETKECTACYSEDLPATLVQEFPCGHAFCRQCLIRTFAISLSLASYFPARCCDEEIPLEAIETHMPRSDVQLYREKLVEHRTIDRTYCSNRQCLEFIPPDNTSADREPCYRYEAECPACKEITCTTCKDKGHTGPCEKQVEMDQTLDLAKREGWKRCSRCGHLIEKAEGCTHMSMSPNQLANPVNLLNYTSQFVTVAMSSATTAVENLIIAIVNRMSIRPLNTNLTNLHSLSQRSLMSTVLDSHLCCATTIGSGLDPAAVECVVRENTPTPLSVQPAPCGTITLRSDDLIYMIDVKSVFDPDCVADSCHVLLKKIPQGTTLAQIADAVCGVYTTHIVNGAVGG</sequence>
<proteinExistence type="predicted"/>
<dbReference type="InterPro" id="IPR013083">
    <property type="entry name" value="Znf_RING/FYVE/PHD"/>
</dbReference>
<evidence type="ECO:0000256" key="7">
    <source>
        <dbReference type="PROSITE-ProRule" id="PRU00175"/>
    </source>
</evidence>
<dbReference type="Gene3D" id="3.30.40.10">
    <property type="entry name" value="Zinc/RING finger domain, C3HC4 (zinc finger)"/>
    <property type="match status" value="1"/>
</dbReference>
<dbReference type="GO" id="GO:0008270">
    <property type="term" value="F:zinc ion binding"/>
    <property type="evidence" value="ECO:0007669"/>
    <property type="project" value="UniProtKB-KW"/>
</dbReference>
<dbReference type="SUPFAM" id="SSF57850">
    <property type="entry name" value="RING/U-box"/>
    <property type="match status" value="1"/>
</dbReference>
<organism evidence="11 12">
    <name type="scientific">Fusarium pseudocircinatum</name>
    <dbReference type="NCBI Taxonomy" id="56676"/>
    <lineage>
        <taxon>Eukaryota</taxon>
        <taxon>Fungi</taxon>
        <taxon>Dikarya</taxon>
        <taxon>Ascomycota</taxon>
        <taxon>Pezizomycotina</taxon>
        <taxon>Sordariomycetes</taxon>
        <taxon>Hypocreomycetidae</taxon>
        <taxon>Hypocreales</taxon>
        <taxon>Nectriaceae</taxon>
        <taxon>Fusarium</taxon>
        <taxon>Fusarium fujikuroi species complex</taxon>
    </lineage>
</organism>
<dbReference type="OrthoDB" id="10009520at2759"/>
<feature type="compositionally biased region" description="Basic and acidic residues" evidence="8">
    <location>
        <begin position="24"/>
        <end position="35"/>
    </location>
</feature>
<keyword evidence="12" id="KW-1185">Reference proteome</keyword>
<dbReference type="EMBL" id="JAAOAS010000123">
    <property type="protein sequence ID" value="KAF5592087.1"/>
    <property type="molecule type" value="Genomic_DNA"/>
</dbReference>
<keyword evidence="5" id="KW-0833">Ubl conjugation pathway</keyword>
<dbReference type="InterPro" id="IPR017907">
    <property type="entry name" value="Znf_RING_CS"/>
</dbReference>
<evidence type="ECO:0000256" key="6">
    <source>
        <dbReference type="ARBA" id="ARBA00022833"/>
    </source>
</evidence>
<evidence type="ECO:0000256" key="3">
    <source>
        <dbReference type="ARBA" id="ARBA00022737"/>
    </source>
</evidence>
<gene>
    <name evidence="11" type="ORF">FPCIR_5778</name>
</gene>
<name>A0A8H5P8U3_9HYPO</name>
<reference evidence="11 12" key="1">
    <citation type="submission" date="2020-05" db="EMBL/GenBank/DDBJ databases">
        <title>Identification and distribution of gene clusters putatively required for synthesis of sphingolipid metabolism inhibitors in phylogenetically diverse species of the filamentous fungus Fusarium.</title>
        <authorList>
            <person name="Kim H.-S."/>
            <person name="Busman M."/>
            <person name="Brown D.W."/>
            <person name="Divon H."/>
            <person name="Uhlig S."/>
            <person name="Proctor R.H."/>
        </authorList>
    </citation>
    <scope>NUCLEOTIDE SEQUENCE [LARGE SCALE GENOMIC DNA]</scope>
    <source>
        <strain evidence="11 12">NRRL 36939</strain>
    </source>
</reference>
<feature type="domain" description="RING-type" evidence="10">
    <location>
        <begin position="207"/>
        <end position="413"/>
    </location>
</feature>
<evidence type="ECO:0000256" key="1">
    <source>
        <dbReference type="ARBA" id="ARBA00022679"/>
    </source>
</evidence>
<comment type="caution">
    <text evidence="11">The sequence shown here is derived from an EMBL/GenBank/DDBJ whole genome shotgun (WGS) entry which is preliminary data.</text>
</comment>